<gene>
    <name evidence="12" type="primary">recN</name>
    <name evidence="12" type="ORF">DI628_03740</name>
</gene>
<dbReference type="GO" id="GO:0005524">
    <property type="term" value="F:ATP binding"/>
    <property type="evidence" value="ECO:0007669"/>
    <property type="project" value="UniProtKB-KW"/>
</dbReference>
<dbReference type="NCBIfam" id="TIGR00634">
    <property type="entry name" value="recN"/>
    <property type="match status" value="1"/>
</dbReference>
<feature type="coiled-coil region" evidence="10">
    <location>
        <begin position="326"/>
        <end position="367"/>
    </location>
</feature>
<dbReference type="SUPFAM" id="SSF52540">
    <property type="entry name" value="P-loop containing nucleoside triphosphate hydrolases"/>
    <property type="match status" value="2"/>
</dbReference>
<feature type="domain" description="RecF/RecN/SMC N-terminal" evidence="11">
    <location>
        <begin position="2"/>
        <end position="506"/>
    </location>
</feature>
<dbReference type="AlphaFoldDB" id="A0A6N4RCK0"/>
<dbReference type="InterPro" id="IPR027417">
    <property type="entry name" value="P-loop_NTPase"/>
</dbReference>
<name>A0A6N4RCK0_BLAVI</name>
<evidence type="ECO:0000256" key="9">
    <source>
        <dbReference type="PIRNR" id="PIRNR003128"/>
    </source>
</evidence>
<dbReference type="GO" id="GO:0009432">
    <property type="term" value="P:SOS response"/>
    <property type="evidence" value="ECO:0007669"/>
    <property type="project" value="TreeGrafter"/>
</dbReference>
<keyword evidence="10" id="KW-0175">Coiled coil</keyword>
<dbReference type="PANTHER" id="PTHR11059:SF0">
    <property type="entry name" value="DNA REPAIR PROTEIN RECN"/>
    <property type="match status" value="1"/>
</dbReference>
<reference evidence="12 13" key="1">
    <citation type="journal article" date="2017" name="Nat. Commun.">
        <title>In situ click chemistry generation of cyclooxygenase-2 inhibitors.</title>
        <authorList>
            <person name="Bhardwaj A."/>
            <person name="Kaur J."/>
            <person name="Wuest M."/>
            <person name="Wuest F."/>
        </authorList>
    </citation>
    <scope>NUCLEOTIDE SEQUENCE [LARGE SCALE GENOMIC DNA]</scope>
    <source>
        <strain evidence="12">S2_018_000_R2_106</strain>
    </source>
</reference>
<keyword evidence="4" id="KW-0547">Nucleotide-binding</keyword>
<dbReference type="InterPro" id="IPR004604">
    <property type="entry name" value="DNA_recomb/repair_RecN"/>
</dbReference>
<dbReference type="InterPro" id="IPR003395">
    <property type="entry name" value="RecF/RecN/SMC_N"/>
</dbReference>
<evidence type="ECO:0000256" key="5">
    <source>
        <dbReference type="ARBA" id="ARBA00022763"/>
    </source>
</evidence>
<evidence type="ECO:0000256" key="7">
    <source>
        <dbReference type="ARBA" id="ARBA00023204"/>
    </source>
</evidence>
<keyword evidence="5 9" id="KW-0227">DNA damage</keyword>
<proteinExistence type="inferred from homology"/>
<evidence type="ECO:0000256" key="8">
    <source>
        <dbReference type="ARBA" id="ARBA00033408"/>
    </source>
</evidence>
<evidence type="ECO:0000256" key="2">
    <source>
        <dbReference type="ARBA" id="ARBA00009441"/>
    </source>
</evidence>
<organism evidence="12 13">
    <name type="scientific">Blastochloris viridis</name>
    <name type="common">Rhodopseudomonas viridis</name>
    <dbReference type="NCBI Taxonomy" id="1079"/>
    <lineage>
        <taxon>Bacteria</taxon>
        <taxon>Pseudomonadati</taxon>
        <taxon>Pseudomonadota</taxon>
        <taxon>Alphaproteobacteria</taxon>
        <taxon>Hyphomicrobiales</taxon>
        <taxon>Blastochloridaceae</taxon>
        <taxon>Blastochloris</taxon>
    </lineage>
</organism>
<dbReference type="Pfam" id="PF02463">
    <property type="entry name" value="SMC_N"/>
    <property type="match status" value="1"/>
</dbReference>
<evidence type="ECO:0000256" key="6">
    <source>
        <dbReference type="ARBA" id="ARBA00022840"/>
    </source>
</evidence>
<dbReference type="PANTHER" id="PTHR11059">
    <property type="entry name" value="DNA REPAIR PROTEIN RECN"/>
    <property type="match status" value="1"/>
</dbReference>
<dbReference type="GO" id="GO:0006281">
    <property type="term" value="P:DNA repair"/>
    <property type="evidence" value="ECO:0007669"/>
    <property type="project" value="UniProtKB-KW"/>
</dbReference>
<dbReference type="GO" id="GO:0006310">
    <property type="term" value="P:DNA recombination"/>
    <property type="evidence" value="ECO:0007669"/>
    <property type="project" value="InterPro"/>
</dbReference>
<evidence type="ECO:0000313" key="12">
    <source>
        <dbReference type="EMBL" id="TKW61745.1"/>
    </source>
</evidence>
<evidence type="ECO:0000256" key="10">
    <source>
        <dbReference type="SAM" id="Coils"/>
    </source>
</evidence>
<keyword evidence="7 9" id="KW-0234">DNA repair</keyword>
<keyword evidence="6" id="KW-0067">ATP-binding</keyword>
<comment type="function">
    <text evidence="1 9">May be involved in recombinational repair of damaged DNA.</text>
</comment>
<comment type="caution">
    <text evidence="12">The sequence shown here is derived from an EMBL/GenBank/DDBJ whole genome shotgun (WGS) entry which is preliminary data.</text>
</comment>
<comment type="similarity">
    <text evidence="2 9">Belongs to the RecN family.</text>
</comment>
<evidence type="ECO:0000313" key="13">
    <source>
        <dbReference type="Proteomes" id="UP000320948"/>
    </source>
</evidence>
<accession>A0A6N4RCK0</accession>
<evidence type="ECO:0000259" key="11">
    <source>
        <dbReference type="Pfam" id="PF02463"/>
    </source>
</evidence>
<dbReference type="Proteomes" id="UP000320948">
    <property type="component" value="Unassembled WGS sequence"/>
</dbReference>
<dbReference type="GO" id="GO:0043590">
    <property type="term" value="C:bacterial nucleoid"/>
    <property type="evidence" value="ECO:0007669"/>
    <property type="project" value="TreeGrafter"/>
</dbReference>
<evidence type="ECO:0000256" key="4">
    <source>
        <dbReference type="ARBA" id="ARBA00022741"/>
    </source>
</evidence>
<dbReference type="PIRSF" id="PIRSF003128">
    <property type="entry name" value="RecN"/>
    <property type="match status" value="1"/>
</dbReference>
<sequence length="560" mass="59702">MLTHLAITNIALISKLNLEFGQGFTALTGETGAGKSLLMDALGLALGNRADMSLIRHGESMAEVTATFEPSLTPQLEALLEEQGVSLENNELILRRQLKADSSKAWLNGTPVPASTLAQFGVLLVDIHAQHGTQALLNPAAQRVLLDNLGGHQATLQNVQHTYRAWQNAQSAYEDLAAQCEQARQDAERLADWHAELKKLAYQPGEEEALQTQRARLVHFAQLQQHLSLADEALNAEGATLSNLRTAARALHSAAQVDTSLQPLAERLETALTELSDAGHDTARAAGGLEAEGNLEAIDDRLHALKGAARKHGVTMPELPDVLTKLAAQTTNLADTEAQVDDLQKAANAARQQFEAASKALTQAREAAAQTLQPQLESALKALHLPNARLYVTLTPLPENQWNAQGAESVELRLAANPGSPAQPIAKVASGGELSRLMLAIKSVLYQGLAPQTVVFDEIDTGLSGAASASVGHAMAAIGLRHQAFAITHHPQVAAAANAHYRIAKHVEEGHTTTRLTPLEDESRLEELARLLSGNAITPQAREAAKALLVEAETQLAKAA</sequence>
<dbReference type="Gene3D" id="3.40.50.300">
    <property type="entry name" value="P-loop containing nucleotide triphosphate hydrolases"/>
    <property type="match status" value="2"/>
</dbReference>
<dbReference type="CDD" id="cd03241">
    <property type="entry name" value="ABC_RecN"/>
    <property type="match status" value="2"/>
</dbReference>
<evidence type="ECO:0000256" key="3">
    <source>
        <dbReference type="ARBA" id="ARBA00021315"/>
    </source>
</evidence>
<dbReference type="EMBL" id="VAFM01000001">
    <property type="protein sequence ID" value="TKW61745.1"/>
    <property type="molecule type" value="Genomic_DNA"/>
</dbReference>
<protein>
    <recommendedName>
        <fullName evidence="3 9">DNA repair protein RecN</fullName>
    </recommendedName>
    <alternativeName>
        <fullName evidence="8 9">Recombination protein N</fullName>
    </alternativeName>
</protein>
<evidence type="ECO:0000256" key="1">
    <source>
        <dbReference type="ARBA" id="ARBA00003618"/>
    </source>
</evidence>